<feature type="compositionally biased region" description="Acidic residues" evidence="1">
    <location>
        <begin position="79"/>
        <end position="88"/>
    </location>
</feature>
<feature type="compositionally biased region" description="Basic and acidic residues" evidence="1">
    <location>
        <begin position="255"/>
        <end position="265"/>
    </location>
</feature>
<protein>
    <submittedName>
        <fullName evidence="3">Uncharacterized protein</fullName>
    </submittedName>
</protein>
<gene>
    <name evidence="3" type="ORF">LPJ64_000234</name>
</gene>
<name>A0A9W8CLS1_9FUNG</name>
<comment type="caution">
    <text evidence="3">The sequence shown here is derived from an EMBL/GenBank/DDBJ whole genome shotgun (WGS) entry which is preliminary data.</text>
</comment>
<keyword evidence="4" id="KW-1185">Reference proteome</keyword>
<feature type="compositionally biased region" description="Low complexity" evidence="1">
    <location>
        <begin position="270"/>
        <end position="283"/>
    </location>
</feature>
<proteinExistence type="predicted"/>
<organism evidence="3 4">
    <name type="scientific">Coemansia asiatica</name>
    <dbReference type="NCBI Taxonomy" id="1052880"/>
    <lineage>
        <taxon>Eukaryota</taxon>
        <taxon>Fungi</taxon>
        <taxon>Fungi incertae sedis</taxon>
        <taxon>Zoopagomycota</taxon>
        <taxon>Kickxellomycotina</taxon>
        <taxon>Kickxellomycetes</taxon>
        <taxon>Kickxellales</taxon>
        <taxon>Kickxellaceae</taxon>
        <taxon>Coemansia</taxon>
    </lineage>
</organism>
<feature type="chain" id="PRO_5040787236" evidence="2">
    <location>
        <begin position="17"/>
        <end position="291"/>
    </location>
</feature>
<dbReference type="Proteomes" id="UP001145021">
    <property type="component" value="Unassembled WGS sequence"/>
</dbReference>
<evidence type="ECO:0000256" key="1">
    <source>
        <dbReference type="SAM" id="MobiDB-lite"/>
    </source>
</evidence>
<reference evidence="3" key="1">
    <citation type="submission" date="2022-07" db="EMBL/GenBank/DDBJ databases">
        <title>Phylogenomic reconstructions and comparative analyses of Kickxellomycotina fungi.</title>
        <authorList>
            <person name="Reynolds N.K."/>
            <person name="Stajich J.E."/>
            <person name="Barry K."/>
            <person name="Grigoriev I.V."/>
            <person name="Crous P."/>
            <person name="Smith M.E."/>
        </authorList>
    </citation>
    <scope>NUCLEOTIDE SEQUENCE</scope>
    <source>
        <strain evidence="3">NBRC 105413</strain>
    </source>
</reference>
<sequence length="291" mass="31853">MRAPQILLLASALVAAFPANQSTNADELISSAPSQIASKTQLLPEDSVSGQLRAEQSYIQSNQSAGETSASADAGEPSPEVEDIDGVDGYDRHKGHKCHKGHKGHKDKAKCEGEKEEGHKCGSCGGCEKGTPTYHICVDSDDSRYKTISLPAQGCPYVYGDDVRNSLPPLVDHDCCQRYCYAPCQQPTCGMFGSCPPQRLCYHPCDPCCHHLEACCPQPPPPQPCCPPPPFIYDECCDPDHKKHKKCHKKKKFKKGGEEGYHGRYADSTNNNNYENNNNVNGNPREEDENS</sequence>
<keyword evidence="2" id="KW-0732">Signal</keyword>
<feature type="compositionally biased region" description="Polar residues" evidence="1">
    <location>
        <begin position="59"/>
        <end position="71"/>
    </location>
</feature>
<accession>A0A9W8CLS1</accession>
<dbReference type="EMBL" id="JANBOH010000004">
    <property type="protein sequence ID" value="KAJ1648536.1"/>
    <property type="molecule type" value="Genomic_DNA"/>
</dbReference>
<evidence type="ECO:0000313" key="3">
    <source>
        <dbReference type="EMBL" id="KAJ1648536.1"/>
    </source>
</evidence>
<evidence type="ECO:0000313" key="4">
    <source>
        <dbReference type="Proteomes" id="UP001145021"/>
    </source>
</evidence>
<dbReference type="AlphaFoldDB" id="A0A9W8CLS1"/>
<evidence type="ECO:0000256" key="2">
    <source>
        <dbReference type="SAM" id="SignalP"/>
    </source>
</evidence>
<feature type="region of interest" description="Disordered" evidence="1">
    <location>
        <begin position="247"/>
        <end position="291"/>
    </location>
</feature>
<feature type="region of interest" description="Disordered" evidence="1">
    <location>
        <begin position="59"/>
        <end position="89"/>
    </location>
</feature>
<feature type="signal peptide" evidence="2">
    <location>
        <begin position="1"/>
        <end position="16"/>
    </location>
</feature>